<dbReference type="STRING" id="645991.Sgly_2047"/>
<evidence type="ECO:0000313" key="7">
    <source>
        <dbReference type="EMBL" id="ADY56340.1"/>
    </source>
</evidence>
<dbReference type="Gene3D" id="1.10.1740.10">
    <property type="match status" value="1"/>
</dbReference>
<dbReference type="Proteomes" id="UP000007488">
    <property type="component" value="Chromosome"/>
</dbReference>
<dbReference type="GO" id="GO:0016987">
    <property type="term" value="F:sigma factor activity"/>
    <property type="evidence" value="ECO:0007669"/>
    <property type="project" value="UniProtKB-KW"/>
</dbReference>
<keyword evidence="2" id="KW-0805">Transcription regulation</keyword>
<dbReference type="SUPFAM" id="SSF88946">
    <property type="entry name" value="Sigma2 domain of RNA polymerase sigma factors"/>
    <property type="match status" value="1"/>
</dbReference>
<dbReference type="InterPro" id="IPR014284">
    <property type="entry name" value="RNA_pol_sigma-70_dom"/>
</dbReference>
<dbReference type="Pfam" id="PF08281">
    <property type="entry name" value="Sigma70_r4_2"/>
    <property type="match status" value="1"/>
</dbReference>
<dbReference type="KEGG" id="sgy:Sgly_2047"/>
<sequence>MRGKEEGTIDSELVVKKAANGDQEAFRLLVEEYKQLVFSICLNIVQDSFEAENLAQETFLQVYRSLPQYQFKGFKTWLSRIAINKAIDYKRRARSRLEREIRSFENIEEIIDDGMSVQEMIDRREEIRILKACMQKIPEPYMRVLKKSYEEGKSCKEIAVEENISPRTVETRLYRGRKILREYFQEMNKT</sequence>
<dbReference type="PANTHER" id="PTHR43133">
    <property type="entry name" value="RNA POLYMERASE ECF-TYPE SIGMA FACTO"/>
    <property type="match status" value="1"/>
</dbReference>
<gene>
    <name evidence="7" type="ordered locus">Sgly_2047</name>
</gene>
<dbReference type="InterPro" id="IPR036388">
    <property type="entry name" value="WH-like_DNA-bd_sf"/>
</dbReference>
<dbReference type="NCBIfam" id="TIGR02937">
    <property type="entry name" value="sigma70-ECF"/>
    <property type="match status" value="1"/>
</dbReference>
<dbReference type="OrthoDB" id="9784984at2"/>
<dbReference type="HOGENOM" id="CLU_047691_3_0_9"/>
<dbReference type="InterPro" id="IPR007627">
    <property type="entry name" value="RNA_pol_sigma70_r2"/>
</dbReference>
<evidence type="ECO:0000256" key="2">
    <source>
        <dbReference type="ARBA" id="ARBA00023015"/>
    </source>
</evidence>
<evidence type="ECO:0000259" key="6">
    <source>
        <dbReference type="Pfam" id="PF08281"/>
    </source>
</evidence>
<evidence type="ECO:0000256" key="4">
    <source>
        <dbReference type="ARBA" id="ARBA00023163"/>
    </source>
</evidence>
<dbReference type="InterPro" id="IPR013249">
    <property type="entry name" value="RNA_pol_sigma70_r4_t2"/>
</dbReference>
<reference evidence="7 8" key="1">
    <citation type="journal article" date="2011" name="Stand. Genomic Sci.">
        <title>Complete genome sequence of Syntrophobotulus glycolicus type strain (FlGlyR).</title>
        <authorList>
            <person name="Han C."/>
            <person name="Mwirichia R."/>
            <person name="Chertkov O."/>
            <person name="Held B."/>
            <person name="Lapidus A."/>
            <person name="Nolan M."/>
            <person name="Lucas S."/>
            <person name="Hammon N."/>
            <person name="Deshpande S."/>
            <person name="Cheng J.F."/>
            <person name="Tapia R."/>
            <person name="Goodwin L."/>
            <person name="Pitluck S."/>
            <person name="Huntemann M."/>
            <person name="Liolios K."/>
            <person name="Ivanova N."/>
            <person name="Pagani I."/>
            <person name="Mavromatis K."/>
            <person name="Ovchinikova G."/>
            <person name="Pati A."/>
            <person name="Chen A."/>
            <person name="Palaniappan K."/>
            <person name="Land M."/>
            <person name="Hauser L."/>
            <person name="Brambilla E.M."/>
            <person name="Rohde M."/>
            <person name="Spring S."/>
            <person name="Sikorski J."/>
            <person name="Goker M."/>
            <person name="Woyke T."/>
            <person name="Bristow J."/>
            <person name="Eisen J.A."/>
            <person name="Markowitz V."/>
            <person name="Hugenholtz P."/>
            <person name="Kyrpides N.C."/>
            <person name="Klenk H.P."/>
            <person name="Detter J.C."/>
        </authorList>
    </citation>
    <scope>NUCLEOTIDE SEQUENCE [LARGE SCALE GENOMIC DNA]</scope>
    <source>
        <strain evidence="8">DSM 8271 / FlGlyR</strain>
    </source>
</reference>
<dbReference type="EMBL" id="CP002547">
    <property type="protein sequence ID" value="ADY56340.1"/>
    <property type="molecule type" value="Genomic_DNA"/>
</dbReference>
<organism evidence="7 8">
    <name type="scientific">Syntrophobotulus glycolicus (strain DSM 8271 / FlGlyR)</name>
    <dbReference type="NCBI Taxonomy" id="645991"/>
    <lineage>
        <taxon>Bacteria</taxon>
        <taxon>Bacillati</taxon>
        <taxon>Bacillota</taxon>
        <taxon>Clostridia</taxon>
        <taxon>Eubacteriales</taxon>
        <taxon>Desulfitobacteriaceae</taxon>
        <taxon>Syntrophobotulus</taxon>
    </lineage>
</organism>
<dbReference type="SUPFAM" id="SSF88659">
    <property type="entry name" value="Sigma3 and sigma4 domains of RNA polymerase sigma factors"/>
    <property type="match status" value="1"/>
</dbReference>
<protein>
    <submittedName>
        <fullName evidence="7">RNA polymerase, sigma-24 subunit, ECF subfamily</fullName>
    </submittedName>
</protein>
<evidence type="ECO:0000256" key="1">
    <source>
        <dbReference type="ARBA" id="ARBA00010641"/>
    </source>
</evidence>
<dbReference type="eggNOG" id="COG1595">
    <property type="taxonomic scope" value="Bacteria"/>
</dbReference>
<evidence type="ECO:0000256" key="3">
    <source>
        <dbReference type="ARBA" id="ARBA00023082"/>
    </source>
</evidence>
<dbReference type="RefSeq" id="WP_013625207.1">
    <property type="nucleotide sequence ID" value="NC_015172.1"/>
</dbReference>
<dbReference type="AlphaFoldDB" id="F0T1J9"/>
<keyword evidence="3" id="KW-0731">Sigma factor</keyword>
<dbReference type="GO" id="GO:0003677">
    <property type="term" value="F:DNA binding"/>
    <property type="evidence" value="ECO:0007669"/>
    <property type="project" value="InterPro"/>
</dbReference>
<proteinExistence type="inferred from homology"/>
<accession>F0T1J9</accession>
<comment type="similarity">
    <text evidence="1">Belongs to the sigma-70 factor family. ECF subfamily.</text>
</comment>
<dbReference type="InterPro" id="IPR013324">
    <property type="entry name" value="RNA_pol_sigma_r3/r4-like"/>
</dbReference>
<feature type="domain" description="RNA polymerase sigma-70 region 2" evidence="5">
    <location>
        <begin position="29"/>
        <end position="95"/>
    </location>
</feature>
<evidence type="ECO:0000313" key="8">
    <source>
        <dbReference type="Proteomes" id="UP000007488"/>
    </source>
</evidence>
<dbReference type="Gene3D" id="1.10.10.10">
    <property type="entry name" value="Winged helix-like DNA-binding domain superfamily/Winged helix DNA-binding domain"/>
    <property type="match status" value="1"/>
</dbReference>
<dbReference type="InterPro" id="IPR013325">
    <property type="entry name" value="RNA_pol_sigma_r2"/>
</dbReference>
<evidence type="ECO:0000259" key="5">
    <source>
        <dbReference type="Pfam" id="PF04542"/>
    </source>
</evidence>
<keyword evidence="4" id="KW-0804">Transcription</keyword>
<dbReference type="InterPro" id="IPR039425">
    <property type="entry name" value="RNA_pol_sigma-70-like"/>
</dbReference>
<feature type="domain" description="RNA polymerase sigma factor 70 region 4 type 2" evidence="6">
    <location>
        <begin position="128"/>
        <end position="179"/>
    </location>
</feature>
<dbReference type="GO" id="GO:0006352">
    <property type="term" value="P:DNA-templated transcription initiation"/>
    <property type="evidence" value="ECO:0007669"/>
    <property type="project" value="InterPro"/>
</dbReference>
<dbReference type="Pfam" id="PF04542">
    <property type="entry name" value="Sigma70_r2"/>
    <property type="match status" value="1"/>
</dbReference>
<name>F0T1J9_SYNGF</name>
<dbReference type="PANTHER" id="PTHR43133:SF60">
    <property type="entry name" value="RNA POLYMERASE SIGMA FACTOR SIGV"/>
    <property type="match status" value="1"/>
</dbReference>
<reference evidence="8" key="2">
    <citation type="submission" date="2011-02" db="EMBL/GenBank/DDBJ databases">
        <title>The complete genome of Syntrophobotulus glycolicus DSM 8271.</title>
        <authorList>
            <person name="Lucas S."/>
            <person name="Copeland A."/>
            <person name="Lapidus A."/>
            <person name="Bruce D."/>
            <person name="Goodwin L."/>
            <person name="Pitluck S."/>
            <person name="Kyrpides N."/>
            <person name="Mavromatis K."/>
            <person name="Pagani I."/>
            <person name="Ivanova N."/>
            <person name="Mikhailova N."/>
            <person name="Chertkov O."/>
            <person name="Held B."/>
            <person name="Detter J.C."/>
            <person name="Tapia R."/>
            <person name="Han C."/>
            <person name="Land M."/>
            <person name="Hauser L."/>
            <person name="Markowitz V."/>
            <person name="Cheng J.-F."/>
            <person name="Hugenholtz P."/>
            <person name="Woyke T."/>
            <person name="Wu D."/>
            <person name="Spring S."/>
            <person name="Schroeder M."/>
            <person name="Brambilla E."/>
            <person name="Klenk H.-P."/>
            <person name="Eisen J.A."/>
        </authorList>
    </citation>
    <scope>NUCLEOTIDE SEQUENCE [LARGE SCALE GENOMIC DNA]</scope>
    <source>
        <strain evidence="8">DSM 8271 / FlGlyR</strain>
    </source>
</reference>
<keyword evidence="8" id="KW-1185">Reference proteome</keyword>